<dbReference type="Pfam" id="PF04993">
    <property type="entry name" value="TfoX_N"/>
    <property type="match status" value="1"/>
</dbReference>
<accession>A0AAV5NZW2</accession>
<evidence type="ECO:0000259" key="2">
    <source>
        <dbReference type="Pfam" id="PF04994"/>
    </source>
</evidence>
<feature type="domain" description="TfoX N-terminal" evidence="1">
    <location>
        <begin position="13"/>
        <end position="102"/>
    </location>
</feature>
<name>A0AAV5NZW2_9VIBR</name>
<keyword evidence="4" id="KW-1185">Reference proteome</keyword>
<evidence type="ECO:0000259" key="1">
    <source>
        <dbReference type="Pfam" id="PF04993"/>
    </source>
</evidence>
<dbReference type="Gene3D" id="3.30.1460.30">
    <property type="entry name" value="YgaC/TfoX-N like chaperone"/>
    <property type="match status" value="1"/>
</dbReference>
<dbReference type="InterPro" id="IPR007076">
    <property type="entry name" value="TfoX_N"/>
</dbReference>
<organism evidence="3 4">
    <name type="scientific">Vibrio penaeicida</name>
    <dbReference type="NCBI Taxonomy" id="104609"/>
    <lineage>
        <taxon>Bacteria</taxon>
        <taxon>Pseudomonadati</taxon>
        <taxon>Pseudomonadota</taxon>
        <taxon>Gammaproteobacteria</taxon>
        <taxon>Vibrionales</taxon>
        <taxon>Vibrionaceae</taxon>
        <taxon>Vibrio</taxon>
    </lineage>
</organism>
<evidence type="ECO:0000313" key="4">
    <source>
        <dbReference type="Proteomes" id="UP001156690"/>
    </source>
</evidence>
<dbReference type="Proteomes" id="UP001156690">
    <property type="component" value="Unassembled WGS sequence"/>
</dbReference>
<gene>
    <name evidence="3" type="ORF">GCM10007932_54530</name>
</gene>
<proteinExistence type="predicted"/>
<sequence>MNVNVDSTILIAQRFGRVSSRAMFGGTGIFCNDVIFAVARDEHVFLRAGDQLKGQLVAMGCGECQPEPQMKGDFKIAAHYFSLFSELDEVTFIEAVHLSIEAANRDHRANQPLRLLPNVRRLHLKLFRRIGIGSMTELQQDSTADIVSKIVKLGLDLDVSPKLLYEIEGARTGQHWTVLPEEEKRRLDADYQMIVGKQAS</sequence>
<evidence type="ECO:0000313" key="3">
    <source>
        <dbReference type="EMBL" id="GLQ76090.1"/>
    </source>
</evidence>
<dbReference type="SUPFAM" id="SSF159894">
    <property type="entry name" value="YgaC/TfoX-N like"/>
    <property type="match status" value="1"/>
</dbReference>
<dbReference type="Pfam" id="PF04994">
    <property type="entry name" value="TfoX_C"/>
    <property type="match status" value="1"/>
</dbReference>
<dbReference type="Gene3D" id="1.10.150.20">
    <property type="entry name" value="5' to 3' exonuclease, C-terminal subdomain"/>
    <property type="match status" value="1"/>
</dbReference>
<dbReference type="InterPro" id="IPR007077">
    <property type="entry name" value="TfoX_C"/>
</dbReference>
<dbReference type="InterPro" id="IPR047525">
    <property type="entry name" value="TfoX-like"/>
</dbReference>
<dbReference type="AlphaFoldDB" id="A0AAV5NZW2"/>
<reference evidence="4" key="1">
    <citation type="journal article" date="2019" name="Int. J. Syst. Evol. Microbiol.">
        <title>The Global Catalogue of Microorganisms (GCM) 10K type strain sequencing project: providing services to taxonomists for standard genome sequencing and annotation.</title>
        <authorList>
            <consortium name="The Broad Institute Genomics Platform"/>
            <consortium name="The Broad Institute Genome Sequencing Center for Infectious Disease"/>
            <person name="Wu L."/>
            <person name="Ma J."/>
        </authorList>
    </citation>
    <scope>NUCLEOTIDE SEQUENCE [LARGE SCALE GENOMIC DNA]</scope>
    <source>
        <strain evidence="4">NBRC 15640</strain>
    </source>
</reference>
<dbReference type="PANTHER" id="PTHR36121">
    <property type="entry name" value="PROTEIN SXY"/>
    <property type="match status" value="1"/>
</dbReference>
<dbReference type="PANTHER" id="PTHR36121:SF1">
    <property type="entry name" value="PROTEIN SXY"/>
    <property type="match status" value="1"/>
</dbReference>
<dbReference type="EMBL" id="BSNX01000075">
    <property type="protein sequence ID" value="GLQ76090.1"/>
    <property type="molecule type" value="Genomic_DNA"/>
</dbReference>
<dbReference type="RefSeq" id="WP_224055693.1">
    <property type="nucleotide sequence ID" value="NZ_AP025145.1"/>
</dbReference>
<comment type="caution">
    <text evidence="3">The sequence shown here is derived from an EMBL/GenBank/DDBJ whole genome shotgun (WGS) entry which is preliminary data.</text>
</comment>
<feature type="domain" description="TfoX C-terminal" evidence="2">
    <location>
        <begin position="111"/>
        <end position="189"/>
    </location>
</feature>
<protein>
    <submittedName>
        <fullName evidence="3">DNA transformation protein</fullName>
    </submittedName>
</protein>